<evidence type="ECO:0000313" key="2">
    <source>
        <dbReference type="EMBL" id="OLP83561.1"/>
    </source>
</evidence>
<dbReference type="CDD" id="cd11709">
    <property type="entry name" value="SPRY"/>
    <property type="match status" value="2"/>
</dbReference>
<evidence type="ECO:0000313" key="3">
    <source>
        <dbReference type="Proteomes" id="UP000186817"/>
    </source>
</evidence>
<feature type="non-terminal residue" evidence="2">
    <location>
        <position position="1"/>
    </location>
</feature>
<dbReference type="EMBL" id="LSRX01001107">
    <property type="protein sequence ID" value="OLP83561.1"/>
    <property type="molecule type" value="Genomic_DNA"/>
</dbReference>
<evidence type="ECO:0000259" key="1">
    <source>
        <dbReference type="PROSITE" id="PS50188"/>
    </source>
</evidence>
<dbReference type="InterPro" id="IPR013320">
    <property type="entry name" value="ConA-like_dom_sf"/>
</dbReference>
<dbReference type="Gene3D" id="2.60.120.920">
    <property type="match status" value="2"/>
</dbReference>
<dbReference type="InterPro" id="IPR050672">
    <property type="entry name" value="FBXO45-Fsn/SPSB_families"/>
</dbReference>
<dbReference type="OrthoDB" id="295536at2759"/>
<protein>
    <recommendedName>
        <fullName evidence="1">B30.2/SPRY domain-containing protein</fullName>
    </recommendedName>
</protein>
<organism evidence="2 3">
    <name type="scientific">Symbiodinium microadriaticum</name>
    <name type="common">Dinoflagellate</name>
    <name type="synonym">Zooxanthella microadriatica</name>
    <dbReference type="NCBI Taxonomy" id="2951"/>
    <lineage>
        <taxon>Eukaryota</taxon>
        <taxon>Sar</taxon>
        <taxon>Alveolata</taxon>
        <taxon>Dinophyceae</taxon>
        <taxon>Suessiales</taxon>
        <taxon>Symbiodiniaceae</taxon>
        <taxon>Symbiodinium</taxon>
    </lineage>
</organism>
<name>A0A1Q9CKW0_SYMMI</name>
<dbReference type="PROSITE" id="PS50188">
    <property type="entry name" value="B302_SPRY"/>
    <property type="match status" value="2"/>
</dbReference>
<sequence length="450" mass="49211">AGVANWQAGWSHPKQVWCCNHFGNSYAWDKFGKTVEVSGEGMVLTKTSGGNYSRHAAAKELLSSGVHSWEVELTSGAIQNNNRDMFVGVAAPGCDVEKGDHHDKGKAWYLRTHDGNIYGGDIDCEDAAKKGKFFVVGDRVGLRLDCNDGSLRFYKNGEPFGEQFPPGTIPMPVVRAVELKCNGQKVTLFPQVELPQGDLAMGEAQGHETVLDVFRSETPSDFPPPSSMPDAWDKFGKTVEVSGEGMVLTKTSGGNYSRHAAAKELLSSGVHSWEVELTSGAIQNNNRDMFVGVAAPGCDVEKGDHHDKGKAWYLRTHDGNIYGGDIDCEDAAKKGKFFVVGDRVGLRLDCNDGSLRFYKNGEPFGEQFPPGTIPMPVVRAVELKCNGQKVTLFPQVELPQGDLAMGNTSSYETVKNFHQYPSSQFQEDKTSTGEAKEHETVLDVFRSEFL</sequence>
<reference evidence="2 3" key="1">
    <citation type="submission" date="2016-02" db="EMBL/GenBank/DDBJ databases">
        <title>Genome analysis of coral dinoflagellate symbionts highlights evolutionary adaptations to a symbiotic lifestyle.</title>
        <authorList>
            <person name="Aranda M."/>
            <person name="Li Y."/>
            <person name="Liew Y.J."/>
            <person name="Baumgarten S."/>
            <person name="Simakov O."/>
            <person name="Wilson M."/>
            <person name="Piel J."/>
            <person name="Ashoor H."/>
            <person name="Bougouffa S."/>
            <person name="Bajic V.B."/>
            <person name="Ryu T."/>
            <person name="Ravasi T."/>
            <person name="Bayer T."/>
            <person name="Micklem G."/>
            <person name="Kim H."/>
            <person name="Bhak J."/>
            <person name="Lajeunesse T.C."/>
            <person name="Voolstra C.R."/>
        </authorList>
    </citation>
    <scope>NUCLEOTIDE SEQUENCE [LARGE SCALE GENOMIC DNA]</scope>
    <source>
        <strain evidence="2 3">CCMP2467</strain>
    </source>
</reference>
<dbReference type="InterPro" id="IPR003877">
    <property type="entry name" value="SPRY_dom"/>
</dbReference>
<dbReference type="InterPro" id="IPR043136">
    <property type="entry name" value="B30.2/SPRY_sf"/>
</dbReference>
<dbReference type="PANTHER" id="PTHR12245">
    <property type="entry name" value="SPRY DOMAIN CONTAINING SOCS BOX PROTEIN"/>
    <property type="match status" value="1"/>
</dbReference>
<dbReference type="Proteomes" id="UP000186817">
    <property type="component" value="Unassembled WGS sequence"/>
</dbReference>
<comment type="caution">
    <text evidence="2">The sequence shown here is derived from an EMBL/GenBank/DDBJ whole genome shotgun (WGS) entry which is preliminary data.</text>
</comment>
<dbReference type="SMART" id="SM00449">
    <property type="entry name" value="SPRY"/>
    <property type="match status" value="2"/>
</dbReference>
<dbReference type="InterPro" id="IPR001870">
    <property type="entry name" value="B30.2/SPRY"/>
</dbReference>
<dbReference type="Pfam" id="PF00622">
    <property type="entry name" value="SPRY"/>
    <property type="match status" value="2"/>
</dbReference>
<keyword evidence="3" id="KW-1185">Reference proteome</keyword>
<dbReference type="AlphaFoldDB" id="A0A1Q9CKW0"/>
<dbReference type="SUPFAM" id="SSF49899">
    <property type="entry name" value="Concanavalin A-like lectins/glucanases"/>
    <property type="match status" value="2"/>
</dbReference>
<gene>
    <name evidence="2" type="ORF">AK812_SmicGene35645</name>
</gene>
<feature type="domain" description="B30.2/SPRY" evidence="1">
    <location>
        <begin position="200"/>
        <end position="414"/>
    </location>
</feature>
<feature type="domain" description="B30.2/SPRY" evidence="1">
    <location>
        <begin position="4"/>
        <end position="195"/>
    </location>
</feature>
<dbReference type="PANTHER" id="PTHR12245:SF5">
    <property type="entry name" value="SPRY DOMAIN-CONTAINING SOCS BOX PROTEIN 3"/>
    <property type="match status" value="1"/>
</dbReference>
<proteinExistence type="predicted"/>
<accession>A0A1Q9CKW0</accession>